<gene>
    <name evidence="2" type="ORF">AA0117_g8294</name>
</gene>
<organism evidence="2 3">
    <name type="scientific">Alternaria alternata</name>
    <name type="common">Alternaria rot fungus</name>
    <name type="synonym">Torula alternata</name>
    <dbReference type="NCBI Taxonomy" id="5599"/>
    <lineage>
        <taxon>Eukaryota</taxon>
        <taxon>Fungi</taxon>
        <taxon>Dikarya</taxon>
        <taxon>Ascomycota</taxon>
        <taxon>Pezizomycotina</taxon>
        <taxon>Dothideomycetes</taxon>
        <taxon>Pleosporomycetidae</taxon>
        <taxon>Pleosporales</taxon>
        <taxon>Pleosporineae</taxon>
        <taxon>Pleosporaceae</taxon>
        <taxon>Alternaria</taxon>
        <taxon>Alternaria sect. Alternaria</taxon>
        <taxon>Alternaria alternata complex</taxon>
    </lineage>
</organism>
<dbReference type="AlphaFoldDB" id="A0A4Q4NB79"/>
<dbReference type="Proteomes" id="UP000291422">
    <property type="component" value="Unassembled WGS sequence"/>
</dbReference>
<dbReference type="PANTHER" id="PTHR24148:SF64">
    <property type="entry name" value="HETEROKARYON INCOMPATIBILITY DOMAIN-CONTAINING PROTEIN"/>
    <property type="match status" value="1"/>
</dbReference>
<dbReference type="EMBL" id="PDXD01000024">
    <property type="protein sequence ID" value="RYN72784.1"/>
    <property type="molecule type" value="Genomic_DNA"/>
</dbReference>
<dbReference type="Pfam" id="PF06985">
    <property type="entry name" value="HET"/>
    <property type="match status" value="1"/>
</dbReference>
<feature type="domain" description="Heterokaryon incompatibility" evidence="1">
    <location>
        <begin position="103"/>
        <end position="254"/>
    </location>
</feature>
<name>A0A4Q4NB79_ALTAL</name>
<proteinExistence type="predicted"/>
<accession>A0A4Q4NB79</accession>
<protein>
    <recommendedName>
        <fullName evidence="1">Heterokaryon incompatibility domain-containing protein</fullName>
    </recommendedName>
</protein>
<dbReference type="InterPro" id="IPR052895">
    <property type="entry name" value="HetReg/Transcr_Mod"/>
</dbReference>
<sequence length="637" mass="71716">MQLSDKPPSDAITCEQERRLSQHDELGWTCLPHIRNFRALLKKATAKILPNFLREQLVTNTYQYEKLPSALHTRHLTLLPAPHSSDRLRCVLGSACPEECPPFEAVSYVWGSDQKVSQVYCHNHIIPITASLDSVLRCLRLPDAERTIWVDAICINQADVVERGQQVAMMGQIYAVGERTIIHLGIDPDGHAEAVASLLEEITQRIEDQGGSLIDSRFVPQLAMDDPLSVDQRWRSYQIMVAHDWFSRTWTVQEAALGDDPYILWGTTKIPWLRVTGINQWLLSKARHLWFHLKPWLNDVHGRGFWMEEFLMPNFVETLARAKTLHCKDDRDRIYGFLGSPKAVVGSEKEIVLLPDYAKEYRKVYQDFAISWLTKTQDLRLLSAVEHRDDTIRSDIPSWVPRWDVTLSTNYYGLFSPGFDASKGFPVTPPDTTIGDKLRVTGVAFDSIIWRSDMLPQDEEWTAPGLGIRKELVAAWKYLAGRQASGSRLPRVLAFVRTLCRQAYGNNELEFHADEAAFALTLCRQSMCFGDIDDSDLEKAAMGGNAEAFTTHAGIWAGQRNVVLTETGRYALASAVAQKGDKCCIFTGMPVPVVVRPTKQPGTYEFVGEAFVLGIMHGELYGQPAGAGMEVQQIILV</sequence>
<dbReference type="InterPro" id="IPR010730">
    <property type="entry name" value="HET"/>
</dbReference>
<comment type="caution">
    <text evidence="2">The sequence shown here is derived from an EMBL/GenBank/DDBJ whole genome shotgun (WGS) entry which is preliminary data.</text>
</comment>
<evidence type="ECO:0000313" key="3">
    <source>
        <dbReference type="Proteomes" id="UP000291422"/>
    </source>
</evidence>
<evidence type="ECO:0000313" key="2">
    <source>
        <dbReference type="EMBL" id="RYN72784.1"/>
    </source>
</evidence>
<dbReference type="PANTHER" id="PTHR24148">
    <property type="entry name" value="ANKYRIN REPEAT DOMAIN-CONTAINING PROTEIN 39 HOMOLOG-RELATED"/>
    <property type="match status" value="1"/>
</dbReference>
<reference evidence="3" key="1">
    <citation type="journal article" date="2019" name="bioRxiv">
        <title>Genomics, evolutionary history and diagnostics of the Alternaria alternata species group including apple and Asian pear pathotypes.</title>
        <authorList>
            <person name="Armitage A.D."/>
            <person name="Cockerton H.M."/>
            <person name="Sreenivasaprasad S."/>
            <person name="Woodhall J.W."/>
            <person name="Lane C.R."/>
            <person name="Harrison R.J."/>
            <person name="Clarkson J.P."/>
        </authorList>
    </citation>
    <scope>NUCLEOTIDE SEQUENCE [LARGE SCALE GENOMIC DNA]</scope>
    <source>
        <strain evidence="3">FERA 1177</strain>
    </source>
</reference>
<dbReference type="Pfam" id="PF26639">
    <property type="entry name" value="Het-6_barrel"/>
    <property type="match status" value="1"/>
</dbReference>
<evidence type="ECO:0000259" key="1">
    <source>
        <dbReference type="Pfam" id="PF06985"/>
    </source>
</evidence>
<dbReference type="VEuPathDB" id="FungiDB:CC77DRAFT_130050"/>